<gene>
    <name evidence="1" type="ORF">JOL79_11455</name>
</gene>
<evidence type="ECO:0000313" key="1">
    <source>
        <dbReference type="EMBL" id="MBP2704430.1"/>
    </source>
</evidence>
<dbReference type="RefSeq" id="WP_210155735.1">
    <property type="nucleotide sequence ID" value="NZ_JAFCNB010000005.1"/>
</dbReference>
<comment type="caution">
    <text evidence="1">The sequence shown here is derived from an EMBL/GenBank/DDBJ whole genome shotgun (WGS) entry which is preliminary data.</text>
</comment>
<dbReference type="EMBL" id="JAFCNB010000005">
    <property type="protein sequence ID" value="MBP2704430.1"/>
    <property type="molecule type" value="Genomic_DNA"/>
</dbReference>
<organism evidence="1 2">
    <name type="scientific">Microbispora oryzae</name>
    <dbReference type="NCBI Taxonomy" id="2806554"/>
    <lineage>
        <taxon>Bacteria</taxon>
        <taxon>Bacillati</taxon>
        <taxon>Actinomycetota</taxon>
        <taxon>Actinomycetes</taxon>
        <taxon>Streptosporangiales</taxon>
        <taxon>Streptosporangiaceae</taxon>
        <taxon>Microbispora</taxon>
    </lineage>
</organism>
<name>A0A940WN13_9ACTN</name>
<protein>
    <submittedName>
        <fullName evidence="1">Uncharacterized protein</fullName>
    </submittedName>
</protein>
<reference evidence="1" key="1">
    <citation type="submission" date="2021-02" db="EMBL/GenBank/DDBJ databases">
        <title>Draft genome sequence of Microbispora sp. RL4-1S isolated from rice leaves in Thailand.</title>
        <authorList>
            <person name="Muangham S."/>
            <person name="Duangmal K."/>
        </authorList>
    </citation>
    <scope>NUCLEOTIDE SEQUENCE</scope>
    <source>
        <strain evidence="1">RL4-1S</strain>
    </source>
</reference>
<accession>A0A940WN13</accession>
<keyword evidence="2" id="KW-1185">Reference proteome</keyword>
<dbReference type="AlphaFoldDB" id="A0A940WN13"/>
<dbReference type="Proteomes" id="UP000674234">
    <property type="component" value="Unassembled WGS sequence"/>
</dbReference>
<proteinExistence type="predicted"/>
<sequence length="46" mass="4857">MTVVPCQGTDDVLLLPALWPVRLSPAARRELAAALLALDEETADGP</sequence>
<evidence type="ECO:0000313" key="2">
    <source>
        <dbReference type="Proteomes" id="UP000674234"/>
    </source>
</evidence>